<keyword evidence="2" id="KW-1185">Reference proteome</keyword>
<gene>
    <name evidence="1" type="ORF">BDD14_4148</name>
</gene>
<dbReference type="AlphaFoldDB" id="A0A4Q7YXH4"/>
<accession>A0A4Q7YXH4</accession>
<proteinExistence type="predicted"/>
<sequence length="94" mass="10499">MQFDFSRWKHFTAMAIIGDGVMGMLHPRRGAQAWHYGPQPWQNLMQSLEEHPNLTRIISAAQVVGGVLWVLHSSKEADASSTPAKLEDSSRNLA</sequence>
<name>A0A4Q7YXH4_9BACT</name>
<evidence type="ECO:0000313" key="2">
    <source>
        <dbReference type="Proteomes" id="UP000292958"/>
    </source>
</evidence>
<organism evidence="1 2">
    <name type="scientific">Edaphobacter modestus</name>
    <dbReference type="NCBI Taxonomy" id="388466"/>
    <lineage>
        <taxon>Bacteria</taxon>
        <taxon>Pseudomonadati</taxon>
        <taxon>Acidobacteriota</taxon>
        <taxon>Terriglobia</taxon>
        <taxon>Terriglobales</taxon>
        <taxon>Acidobacteriaceae</taxon>
        <taxon>Edaphobacter</taxon>
    </lineage>
</organism>
<dbReference type="RefSeq" id="WP_207231781.1">
    <property type="nucleotide sequence ID" value="NZ_SHKW01000001.1"/>
</dbReference>
<dbReference type="EMBL" id="SHKW01000001">
    <property type="protein sequence ID" value="RZU42557.1"/>
    <property type="molecule type" value="Genomic_DNA"/>
</dbReference>
<evidence type="ECO:0000313" key="1">
    <source>
        <dbReference type="EMBL" id="RZU42557.1"/>
    </source>
</evidence>
<dbReference type="Proteomes" id="UP000292958">
    <property type="component" value="Unassembled WGS sequence"/>
</dbReference>
<reference evidence="1 2" key="1">
    <citation type="submission" date="2019-02" db="EMBL/GenBank/DDBJ databases">
        <title>Genomic Encyclopedia of Archaeal and Bacterial Type Strains, Phase II (KMG-II): from individual species to whole genera.</title>
        <authorList>
            <person name="Goeker M."/>
        </authorList>
    </citation>
    <scope>NUCLEOTIDE SEQUENCE [LARGE SCALE GENOMIC DNA]</scope>
    <source>
        <strain evidence="1 2">DSM 18101</strain>
    </source>
</reference>
<protein>
    <submittedName>
        <fullName evidence="1">Uncharacterized protein</fullName>
    </submittedName>
</protein>
<comment type="caution">
    <text evidence="1">The sequence shown here is derived from an EMBL/GenBank/DDBJ whole genome shotgun (WGS) entry which is preliminary data.</text>
</comment>